<name>A0A2N4TNP0_RALPI</name>
<evidence type="ECO:0000313" key="1">
    <source>
        <dbReference type="EMBL" id="PLC41314.1"/>
    </source>
</evidence>
<dbReference type="InterPro" id="IPR016024">
    <property type="entry name" value="ARM-type_fold"/>
</dbReference>
<dbReference type="InterPro" id="IPR014825">
    <property type="entry name" value="DNA_alkylation"/>
</dbReference>
<dbReference type="AlphaFoldDB" id="A0A2N4TNP0"/>
<gene>
    <name evidence="1" type="ORF">C0Q88_17085</name>
</gene>
<evidence type="ECO:0000313" key="2">
    <source>
        <dbReference type="Proteomes" id="UP000234456"/>
    </source>
</evidence>
<protein>
    <submittedName>
        <fullName evidence="1">DNA alkylation repair protein</fullName>
    </submittedName>
</protein>
<dbReference type="Pfam" id="PF08713">
    <property type="entry name" value="DNA_alkylation"/>
    <property type="match status" value="1"/>
</dbReference>
<dbReference type="Gene3D" id="1.25.10.90">
    <property type="match status" value="1"/>
</dbReference>
<dbReference type="Proteomes" id="UP000234456">
    <property type="component" value="Unassembled WGS sequence"/>
</dbReference>
<dbReference type="SUPFAM" id="SSF48371">
    <property type="entry name" value="ARM repeat"/>
    <property type="match status" value="1"/>
</dbReference>
<reference evidence="1 2" key="1">
    <citation type="submission" date="2017-12" db="EMBL/GenBank/DDBJ databases">
        <title>Draft genome sequence of Ralstonia pickettii 52.</title>
        <authorList>
            <person name="Zheng B."/>
        </authorList>
    </citation>
    <scope>NUCLEOTIDE SEQUENCE [LARGE SCALE GENOMIC DNA]</scope>
    <source>
        <strain evidence="1 2">52</strain>
    </source>
</reference>
<comment type="caution">
    <text evidence="1">The sequence shown here is derived from an EMBL/GenBank/DDBJ whole genome shotgun (WGS) entry which is preliminary data.</text>
</comment>
<proteinExistence type="predicted"/>
<dbReference type="EMBL" id="PKQE01000004">
    <property type="protein sequence ID" value="PLC41314.1"/>
    <property type="molecule type" value="Genomic_DNA"/>
</dbReference>
<organism evidence="1 2">
    <name type="scientific">Ralstonia pickettii</name>
    <name type="common">Burkholderia pickettii</name>
    <dbReference type="NCBI Taxonomy" id="329"/>
    <lineage>
        <taxon>Bacteria</taxon>
        <taxon>Pseudomonadati</taxon>
        <taxon>Pseudomonadota</taxon>
        <taxon>Betaproteobacteria</taxon>
        <taxon>Burkholderiales</taxon>
        <taxon>Burkholderiaceae</taxon>
        <taxon>Ralstonia</taxon>
    </lineage>
</organism>
<dbReference type="PANTHER" id="PTHR34070">
    <property type="entry name" value="ARMADILLO-TYPE FOLD"/>
    <property type="match status" value="1"/>
</dbReference>
<accession>A0A2N4TNP0</accession>
<dbReference type="PANTHER" id="PTHR34070:SF1">
    <property type="entry name" value="DNA ALKYLATION REPAIR PROTEIN"/>
    <property type="match status" value="1"/>
</dbReference>
<dbReference type="OrthoDB" id="9775346at2"/>
<sequence length="273" mass="30719">MALSIAGAVWRIADVCEARLCCKPTRTGGRFLNDQTTVVAQLAESLAGAATAERAEQEKQYLKSELRFIGASVPAVRRVARTFVADHPALTAEDLKGLVGALWNTHTHELRSVGIAVLELRSDLLRKSDVGWLKGLVDRSTTWAHVDWLAIKVVGALATRIPAVETDLDEWSAHTNFWVRRSALLANHDRLAAGQGEFERFERRAAPMLQEREFFIRKAIGWVLRSTCKKTPWRTIGFVERHADEMSALTFREATRALEPSQQQRLQRLRANR</sequence>